<evidence type="ECO:0000256" key="4">
    <source>
        <dbReference type="ARBA" id="ARBA00022801"/>
    </source>
</evidence>
<keyword evidence="8" id="KW-0732">Signal</keyword>
<evidence type="ECO:0000256" key="8">
    <source>
        <dbReference type="RuleBase" id="RU366073"/>
    </source>
</evidence>
<keyword evidence="2 8" id="KW-0645">Protease</keyword>
<evidence type="ECO:0000313" key="11">
    <source>
        <dbReference type="EMBL" id="MBB4888218.1"/>
    </source>
</evidence>
<organism evidence="11 12">
    <name type="scientific">Streptomyces netropsis</name>
    <name type="common">Streptoverticillium netropsis</name>
    <dbReference type="NCBI Taxonomy" id="55404"/>
    <lineage>
        <taxon>Bacteria</taxon>
        <taxon>Bacillati</taxon>
        <taxon>Actinomycetota</taxon>
        <taxon>Actinomycetes</taxon>
        <taxon>Kitasatosporales</taxon>
        <taxon>Streptomycetaceae</taxon>
        <taxon>Streptomyces</taxon>
    </lineage>
</organism>
<dbReference type="PANTHER" id="PTHR33794:SF1">
    <property type="entry name" value="BACILLOLYSIN"/>
    <property type="match status" value="1"/>
</dbReference>
<dbReference type="Pfam" id="PF01447">
    <property type="entry name" value="Peptidase_M4"/>
    <property type="match status" value="1"/>
</dbReference>
<keyword evidence="6 8" id="KW-0482">Metalloprotease</keyword>
<evidence type="ECO:0000256" key="5">
    <source>
        <dbReference type="ARBA" id="ARBA00022833"/>
    </source>
</evidence>
<dbReference type="InterPro" id="IPR013856">
    <property type="entry name" value="Peptidase_M4_domain"/>
</dbReference>
<dbReference type="InterPro" id="IPR001570">
    <property type="entry name" value="Peptidase_M4_C_domain"/>
</dbReference>
<keyword evidence="12" id="KW-1185">Reference proteome</keyword>
<keyword evidence="4 8" id="KW-0378">Hydrolase</keyword>
<feature type="active site" evidence="7">
    <location>
        <position position="181"/>
    </location>
</feature>
<evidence type="ECO:0000259" key="9">
    <source>
        <dbReference type="Pfam" id="PF01447"/>
    </source>
</evidence>
<dbReference type="InterPro" id="IPR023612">
    <property type="entry name" value="Peptidase_M4"/>
</dbReference>
<dbReference type="EC" id="3.4.24.-" evidence="8"/>
<name>A0A7W7LDI4_STRNE</name>
<protein>
    <recommendedName>
        <fullName evidence="8">Neutral metalloproteinase</fullName>
        <ecNumber evidence="8">3.4.24.-</ecNumber>
    </recommendedName>
</protein>
<accession>A0A7W7LDI4</accession>
<comment type="function">
    <text evidence="8">Extracellular zinc metalloprotease.</text>
</comment>
<evidence type="ECO:0000256" key="6">
    <source>
        <dbReference type="ARBA" id="ARBA00023049"/>
    </source>
</evidence>
<dbReference type="Pfam" id="PF02868">
    <property type="entry name" value="Peptidase_M4_C"/>
    <property type="match status" value="1"/>
</dbReference>
<dbReference type="Gene3D" id="1.10.390.10">
    <property type="entry name" value="Neutral Protease Domain 2"/>
    <property type="match status" value="1"/>
</dbReference>
<dbReference type="PRINTS" id="PR00730">
    <property type="entry name" value="THERMOLYSIN"/>
</dbReference>
<evidence type="ECO:0000256" key="3">
    <source>
        <dbReference type="ARBA" id="ARBA00022723"/>
    </source>
</evidence>
<dbReference type="Proteomes" id="UP000556436">
    <property type="component" value="Unassembled WGS sequence"/>
</dbReference>
<dbReference type="InterPro" id="IPR027268">
    <property type="entry name" value="Peptidase_M4/M1_CTD_sf"/>
</dbReference>
<dbReference type="AlphaFoldDB" id="A0A7W7LDI4"/>
<gene>
    <name evidence="11" type="ORF">FHS38_004286</name>
</gene>
<keyword evidence="5 8" id="KW-0862">Zinc</keyword>
<feature type="domain" description="Peptidase M4 C-terminal" evidence="10">
    <location>
        <begin position="191"/>
        <end position="365"/>
    </location>
</feature>
<feature type="signal peptide" evidence="8">
    <location>
        <begin position="1"/>
        <end position="33"/>
    </location>
</feature>
<evidence type="ECO:0000313" key="12">
    <source>
        <dbReference type="Proteomes" id="UP000556436"/>
    </source>
</evidence>
<dbReference type="GO" id="GO:0004222">
    <property type="term" value="F:metalloendopeptidase activity"/>
    <property type="evidence" value="ECO:0007669"/>
    <property type="project" value="UniProtKB-UniRule"/>
</dbReference>
<comment type="caution">
    <text evidence="11">The sequence shown here is derived from an EMBL/GenBank/DDBJ whole genome shotgun (WGS) entry which is preliminary data.</text>
</comment>
<dbReference type="GO" id="GO:0006508">
    <property type="term" value="P:proteolysis"/>
    <property type="evidence" value="ECO:0007669"/>
    <property type="project" value="UniProtKB-KW"/>
</dbReference>
<dbReference type="EMBL" id="JACHJG010000008">
    <property type="protein sequence ID" value="MBB4888218.1"/>
    <property type="molecule type" value="Genomic_DNA"/>
</dbReference>
<dbReference type="Gene3D" id="3.10.170.10">
    <property type="match status" value="1"/>
</dbReference>
<dbReference type="CDD" id="cd09597">
    <property type="entry name" value="M4_TLP"/>
    <property type="match status" value="1"/>
</dbReference>
<keyword evidence="3" id="KW-0479">Metal-binding</keyword>
<feature type="active site" description="Proton donor" evidence="7">
    <location>
        <position position="268"/>
    </location>
</feature>
<evidence type="ECO:0000259" key="10">
    <source>
        <dbReference type="Pfam" id="PF02868"/>
    </source>
</evidence>
<proteinExistence type="inferred from homology"/>
<dbReference type="GO" id="GO:0005576">
    <property type="term" value="C:extracellular region"/>
    <property type="evidence" value="ECO:0007669"/>
    <property type="project" value="UniProtKB-SubCell"/>
</dbReference>
<comment type="cofactor">
    <cofactor evidence="8">
        <name>Zn(2+)</name>
        <dbReference type="ChEBI" id="CHEBI:29105"/>
    </cofactor>
</comment>
<feature type="chain" id="PRO_5031599365" description="Neutral metalloproteinase" evidence="8">
    <location>
        <begin position="34"/>
        <end position="366"/>
    </location>
</feature>
<comment type="subcellular location">
    <subcellularLocation>
        <location evidence="8">Secreted</location>
    </subcellularLocation>
</comment>
<evidence type="ECO:0000256" key="7">
    <source>
        <dbReference type="PIRSR" id="PIRSR623612-1"/>
    </source>
</evidence>
<dbReference type="PANTHER" id="PTHR33794">
    <property type="entry name" value="BACILLOLYSIN"/>
    <property type="match status" value="1"/>
</dbReference>
<dbReference type="RefSeq" id="WP_184735620.1">
    <property type="nucleotide sequence ID" value="NZ_BMRW01000008.1"/>
</dbReference>
<dbReference type="GO" id="GO:0046872">
    <property type="term" value="F:metal ion binding"/>
    <property type="evidence" value="ECO:0007669"/>
    <property type="project" value="UniProtKB-UniRule"/>
</dbReference>
<reference evidence="11 12" key="1">
    <citation type="submission" date="2020-08" db="EMBL/GenBank/DDBJ databases">
        <title>Genomic Encyclopedia of Type Strains, Phase III (KMG-III): the genomes of soil and plant-associated and newly described type strains.</title>
        <authorList>
            <person name="Whitman W."/>
        </authorList>
    </citation>
    <scope>NUCLEOTIDE SEQUENCE [LARGE SCALE GENOMIC DNA]</scope>
    <source>
        <strain evidence="11 12">CECT 3265</strain>
    </source>
</reference>
<keyword evidence="8" id="KW-0964">Secreted</keyword>
<dbReference type="InterPro" id="IPR050728">
    <property type="entry name" value="Zinc_Metalloprotease_M4"/>
</dbReference>
<evidence type="ECO:0000256" key="2">
    <source>
        <dbReference type="ARBA" id="ARBA00022670"/>
    </source>
</evidence>
<dbReference type="SUPFAM" id="SSF55486">
    <property type="entry name" value="Metalloproteases ('zincins'), catalytic domain"/>
    <property type="match status" value="1"/>
</dbReference>
<dbReference type="PROSITE" id="PS51257">
    <property type="entry name" value="PROKAR_LIPOPROTEIN"/>
    <property type="match status" value="1"/>
</dbReference>
<evidence type="ECO:0000256" key="1">
    <source>
        <dbReference type="ARBA" id="ARBA00009388"/>
    </source>
</evidence>
<comment type="similarity">
    <text evidence="1 8">Belongs to the peptidase M4 family.</text>
</comment>
<sequence length="366" mass="38946">MAFSRSPRRTLAAGLFAATVIFASCLQTGPAGARPAGDAAVGFGCATGAGGVKLDTAYNPDTKRYELNDPKRGNHKTYDMNGSTTGTGTLVTDDDNVWCDNGPHQRQADAVAAHYIHSVFWDYFLDTHGRKGVRNDGRAGCSRVHYGTESAFYNLATSCMTYGTGTSTIRHLTRVDVGAHEMTHGVIAATANLGYFGETAGLGEAIGDIFAVAAEFHAANRADPGDYLIGEDIDLSGDGLPLRYLDKPSRDGASKDYWYSGISRIHPHHASGPANHFFYLLAEGSGQKVINGVSYNSPTYDGRPVTGIGRSAAEKILYKALSERMTSNIDYHGARLATLSAAADLYGQDSAPYRAVGAAWTAVNVK</sequence>
<feature type="domain" description="Peptidase M4" evidence="9">
    <location>
        <begin position="50"/>
        <end position="187"/>
    </location>
</feature>